<dbReference type="Proteomes" id="UP000809273">
    <property type="component" value="Unassembled WGS sequence"/>
</dbReference>
<evidence type="ECO:0000313" key="1">
    <source>
        <dbReference type="EMBL" id="MBN1574574.1"/>
    </source>
</evidence>
<dbReference type="EMBL" id="JAFGIX010000083">
    <property type="protein sequence ID" value="MBN1574574.1"/>
    <property type="molecule type" value="Genomic_DNA"/>
</dbReference>
<protein>
    <submittedName>
        <fullName evidence="1">Uncharacterized protein</fullName>
    </submittedName>
</protein>
<accession>A0A9D8KIR0</accession>
<gene>
    <name evidence="1" type="ORF">JW984_15360</name>
</gene>
<proteinExistence type="predicted"/>
<dbReference type="AlphaFoldDB" id="A0A9D8KIR0"/>
<reference evidence="1" key="2">
    <citation type="submission" date="2021-01" db="EMBL/GenBank/DDBJ databases">
        <authorList>
            <person name="Hahn C.R."/>
            <person name="Youssef N.H."/>
            <person name="Elshahed M."/>
        </authorList>
    </citation>
    <scope>NUCLEOTIDE SEQUENCE</scope>
    <source>
        <strain evidence="1">Zod_Metabat.24</strain>
    </source>
</reference>
<name>A0A9D8KIR0_9DELT</name>
<evidence type="ECO:0000313" key="2">
    <source>
        <dbReference type="Proteomes" id="UP000809273"/>
    </source>
</evidence>
<organism evidence="1 2">
    <name type="scientific">Candidatus Zymogenus saltonus</name>
    <dbReference type="NCBI Taxonomy" id="2844893"/>
    <lineage>
        <taxon>Bacteria</taxon>
        <taxon>Deltaproteobacteria</taxon>
        <taxon>Candidatus Zymogenia</taxon>
        <taxon>Candidatus Zymogeniales</taxon>
        <taxon>Candidatus Zymogenaceae</taxon>
        <taxon>Candidatus Zymogenus</taxon>
    </lineage>
</organism>
<sequence>MADEKVDACKERMIEMMKDPAFVEKMKEMMKKSNCMEKMGEMMKECGCCCTPVEGKEDEGAKA</sequence>
<comment type="caution">
    <text evidence="1">The sequence shown here is derived from an EMBL/GenBank/DDBJ whole genome shotgun (WGS) entry which is preliminary data.</text>
</comment>
<reference evidence="1" key="1">
    <citation type="journal article" date="2021" name="Environ. Microbiol.">
        <title>Genomic characterization of three novel Desulfobacterota classes expand the metabolic and phylogenetic diversity of the phylum.</title>
        <authorList>
            <person name="Murphy C.L."/>
            <person name="Biggerstaff J."/>
            <person name="Eichhorn A."/>
            <person name="Ewing E."/>
            <person name="Shahan R."/>
            <person name="Soriano D."/>
            <person name="Stewart S."/>
            <person name="VanMol K."/>
            <person name="Walker R."/>
            <person name="Walters P."/>
            <person name="Elshahed M.S."/>
            <person name="Youssef N.H."/>
        </authorList>
    </citation>
    <scope>NUCLEOTIDE SEQUENCE</scope>
    <source>
        <strain evidence="1">Zod_Metabat.24</strain>
    </source>
</reference>